<reference evidence="2" key="1">
    <citation type="submission" date="2016-11" db="UniProtKB">
        <authorList>
            <consortium name="WormBaseParasite"/>
        </authorList>
    </citation>
    <scope>IDENTIFICATION</scope>
</reference>
<name>A0A1I7WTP4_HETBA</name>
<organism evidence="1 2">
    <name type="scientific">Heterorhabditis bacteriophora</name>
    <name type="common">Entomopathogenic nematode worm</name>
    <dbReference type="NCBI Taxonomy" id="37862"/>
    <lineage>
        <taxon>Eukaryota</taxon>
        <taxon>Metazoa</taxon>
        <taxon>Ecdysozoa</taxon>
        <taxon>Nematoda</taxon>
        <taxon>Chromadorea</taxon>
        <taxon>Rhabditida</taxon>
        <taxon>Rhabditina</taxon>
        <taxon>Rhabditomorpha</taxon>
        <taxon>Strongyloidea</taxon>
        <taxon>Heterorhabditidae</taxon>
        <taxon>Heterorhabditis</taxon>
    </lineage>
</organism>
<protein>
    <submittedName>
        <fullName evidence="2">PP_kinase_N domain-containing protein</fullName>
    </submittedName>
</protein>
<sequence>MNFKYKIKKVREEEKQLRLVRNSELFGVFSTNKIDKLYRLITEALIITGNKLHRGHISALSGLRIVTRFWMIYFVF</sequence>
<evidence type="ECO:0000313" key="2">
    <source>
        <dbReference type="WBParaSite" id="Hba_08548"/>
    </source>
</evidence>
<keyword evidence="1" id="KW-1185">Reference proteome</keyword>
<accession>A0A1I7WTP4</accession>
<evidence type="ECO:0000313" key="1">
    <source>
        <dbReference type="Proteomes" id="UP000095283"/>
    </source>
</evidence>
<dbReference type="AlphaFoldDB" id="A0A1I7WTP4"/>
<proteinExistence type="predicted"/>
<dbReference type="WBParaSite" id="Hba_08548">
    <property type="protein sequence ID" value="Hba_08548"/>
    <property type="gene ID" value="Hba_08548"/>
</dbReference>
<dbReference type="Proteomes" id="UP000095283">
    <property type="component" value="Unplaced"/>
</dbReference>